<dbReference type="Gene3D" id="3.40.50.150">
    <property type="entry name" value="Vaccinia Virus protein VP39"/>
    <property type="match status" value="1"/>
</dbReference>
<accession>A0A6C0LD88</accession>
<dbReference type="SUPFAM" id="SSF53335">
    <property type="entry name" value="S-adenosyl-L-methionine-dependent methyltransferases"/>
    <property type="match status" value="1"/>
</dbReference>
<dbReference type="AlphaFoldDB" id="A0A6C0LD88"/>
<reference evidence="1" key="1">
    <citation type="journal article" date="2020" name="Nature">
        <title>Giant virus diversity and host interactions through global metagenomics.</title>
        <authorList>
            <person name="Schulz F."/>
            <person name="Roux S."/>
            <person name="Paez-Espino D."/>
            <person name="Jungbluth S."/>
            <person name="Walsh D.A."/>
            <person name="Denef V.J."/>
            <person name="McMahon K.D."/>
            <person name="Konstantinidis K.T."/>
            <person name="Eloe-Fadrosh E.A."/>
            <person name="Kyrpides N.C."/>
            <person name="Woyke T."/>
        </authorList>
    </citation>
    <scope>NUCLEOTIDE SEQUENCE</scope>
    <source>
        <strain evidence="1">GVMAG-M-3300027769-26</strain>
    </source>
</reference>
<protein>
    <recommendedName>
        <fullName evidence="2">Methyltransferase</fullName>
    </recommendedName>
</protein>
<evidence type="ECO:0000313" key="1">
    <source>
        <dbReference type="EMBL" id="QHU27678.1"/>
    </source>
</evidence>
<dbReference type="EMBL" id="MN740460">
    <property type="protein sequence ID" value="QHU27678.1"/>
    <property type="molecule type" value="Genomic_DNA"/>
</dbReference>
<name>A0A6C0LD88_9ZZZZ</name>
<evidence type="ECO:0008006" key="2">
    <source>
        <dbReference type="Google" id="ProtNLM"/>
    </source>
</evidence>
<organism evidence="1">
    <name type="scientific">viral metagenome</name>
    <dbReference type="NCBI Taxonomy" id="1070528"/>
    <lineage>
        <taxon>unclassified sequences</taxon>
        <taxon>metagenomes</taxon>
        <taxon>organismal metagenomes</taxon>
    </lineage>
</organism>
<sequence>MTDKHLNLDKFYTNKDIVGVCYDAIKKHLDIDKKELIIEPSAGNGAFINIIKKLSNNYIFYDIKPENEEIIKKDFLELRFEDCNVAGFGCHIIGNPPFGNKSSKAIAFIKHATNILMAKSVSFILPISFKKASLQKSFPPNYHLVYQTVLAPNSFTHFGIPKNIKTVFQIWIRKNRVRRVAVKITPASWYSFDKKENSDISIRRVGSKIGFVKLREERDNTNTHWFIKINSVVGDISKLPNKLNGIRFNKENNIGPLSISKQDIIKKYNSLRLV</sequence>
<proteinExistence type="predicted"/>
<dbReference type="InterPro" id="IPR029063">
    <property type="entry name" value="SAM-dependent_MTases_sf"/>
</dbReference>